<accession>A0A3A3GJF0</accession>
<evidence type="ECO:0000313" key="4">
    <source>
        <dbReference type="Proteomes" id="UP000266327"/>
    </source>
</evidence>
<evidence type="ECO:0000256" key="1">
    <source>
        <dbReference type="ARBA" id="ARBA00022676"/>
    </source>
</evidence>
<proteinExistence type="predicted"/>
<protein>
    <submittedName>
        <fullName evidence="3">Glycosyltransferase family 1 protein</fullName>
    </submittedName>
</protein>
<dbReference type="SUPFAM" id="SSF53756">
    <property type="entry name" value="UDP-Glycosyltransferase/glycogen phosphorylase"/>
    <property type="match status" value="1"/>
</dbReference>
<dbReference type="Gene3D" id="3.40.50.2000">
    <property type="entry name" value="Glycogen Phosphorylase B"/>
    <property type="match status" value="2"/>
</dbReference>
<dbReference type="PANTHER" id="PTHR12526:SF510">
    <property type="entry name" value="D-INOSITOL 3-PHOSPHATE GLYCOSYLTRANSFERASE"/>
    <property type="match status" value="1"/>
</dbReference>
<organism evidence="3 4">
    <name type="scientific">Noviherbaspirillum sedimenti</name>
    <dbReference type="NCBI Taxonomy" id="2320865"/>
    <lineage>
        <taxon>Bacteria</taxon>
        <taxon>Pseudomonadati</taxon>
        <taxon>Pseudomonadota</taxon>
        <taxon>Betaproteobacteria</taxon>
        <taxon>Burkholderiales</taxon>
        <taxon>Oxalobacteraceae</taxon>
        <taxon>Noviherbaspirillum</taxon>
    </lineage>
</organism>
<reference evidence="4" key="1">
    <citation type="submission" date="2018-09" db="EMBL/GenBank/DDBJ databases">
        <authorList>
            <person name="Zhu H."/>
        </authorList>
    </citation>
    <scope>NUCLEOTIDE SEQUENCE [LARGE SCALE GENOMIC DNA]</scope>
    <source>
        <strain evidence="4">K1S02-23</strain>
    </source>
</reference>
<dbReference type="OrthoDB" id="9815351at2"/>
<dbReference type="RefSeq" id="WP_119784530.1">
    <property type="nucleotide sequence ID" value="NZ_QYUQ01000002.1"/>
</dbReference>
<evidence type="ECO:0000313" key="3">
    <source>
        <dbReference type="EMBL" id="RJG01080.1"/>
    </source>
</evidence>
<dbReference type="GO" id="GO:0016757">
    <property type="term" value="F:glycosyltransferase activity"/>
    <property type="evidence" value="ECO:0007669"/>
    <property type="project" value="UniProtKB-KW"/>
</dbReference>
<comment type="caution">
    <text evidence="3">The sequence shown here is derived from an EMBL/GenBank/DDBJ whole genome shotgun (WGS) entry which is preliminary data.</text>
</comment>
<keyword evidence="1" id="KW-0328">Glycosyltransferase</keyword>
<dbReference type="Proteomes" id="UP000266327">
    <property type="component" value="Unassembled WGS sequence"/>
</dbReference>
<dbReference type="PANTHER" id="PTHR12526">
    <property type="entry name" value="GLYCOSYLTRANSFERASE"/>
    <property type="match status" value="1"/>
</dbReference>
<dbReference type="AlphaFoldDB" id="A0A3A3GJF0"/>
<keyword evidence="2 3" id="KW-0808">Transferase</keyword>
<name>A0A3A3GJF0_9BURK</name>
<dbReference type="EMBL" id="QYUQ01000002">
    <property type="protein sequence ID" value="RJG01080.1"/>
    <property type="molecule type" value="Genomic_DNA"/>
</dbReference>
<sequence length="405" mass="45544">MKDECIVITWLARDQPGFLDFAYRVRALAKAYRTTLVSPYPLTQPELAYAGVESCVLPYGDGRAGWIGYMLACARLVRARKPACAVLLHSILTPLVLLTGKTPTALYWNEHPSRFTASPPGHPWWKRVARHLALQVFFLQAAKMADLVMPIGEAHHEELLRLGCRPGRVRLLYMGVDASFVRRRDEQASRRTDAPLELVYNGTVNHLRGRDVMLEAIVLANLERPIARLTIVGACEEQIAYCTGYAIRFGIADAVRVGGRIPGREIPGILENADAGLCFMEDLPWWRFNPPTKLFEYLVAGVPVLASDIRTHTQYVTNWYNGMICQYDSRSLADAIGLLWQRRADLPYLKRNARRSGEQYLWDRIEPEFLQAIKTIARSSGPLSAQPSQAIKKAAAVDKLSKEAR</sequence>
<keyword evidence="4" id="KW-1185">Reference proteome</keyword>
<evidence type="ECO:0000256" key="2">
    <source>
        <dbReference type="ARBA" id="ARBA00022679"/>
    </source>
</evidence>
<gene>
    <name evidence="3" type="ORF">D3878_05355</name>
</gene>
<dbReference type="Pfam" id="PF13692">
    <property type="entry name" value="Glyco_trans_1_4"/>
    <property type="match status" value="1"/>
</dbReference>